<feature type="binding site" evidence="12">
    <location>
        <position position="228"/>
    </location>
    <ligand>
        <name>Mg(2+)</name>
        <dbReference type="ChEBI" id="CHEBI:18420"/>
        <label>2</label>
    </ligand>
</feature>
<dbReference type="GO" id="GO:0000287">
    <property type="term" value="F:magnesium ion binding"/>
    <property type="evidence" value="ECO:0007669"/>
    <property type="project" value="UniProtKB-UniRule"/>
</dbReference>
<feature type="binding site" evidence="12">
    <location>
        <position position="94"/>
    </location>
    <ligand>
        <name>Mg(2+)</name>
        <dbReference type="ChEBI" id="CHEBI:18420"/>
        <label>1</label>
    </ligand>
</feature>
<evidence type="ECO:0000256" key="3">
    <source>
        <dbReference type="ARBA" id="ARBA00022605"/>
    </source>
</evidence>
<feature type="binding site" evidence="12">
    <location>
        <position position="168"/>
    </location>
    <ligand>
        <name>anthranilate</name>
        <dbReference type="ChEBI" id="CHEBI:16567"/>
        <label>2</label>
    </ligand>
</feature>
<evidence type="ECO:0000256" key="12">
    <source>
        <dbReference type="HAMAP-Rule" id="MF_00211"/>
    </source>
</evidence>
<keyword evidence="3 12" id="KW-0028">Amino-acid biosynthesis</keyword>
<feature type="binding site" evidence="12">
    <location>
        <position position="82"/>
    </location>
    <ligand>
        <name>5-phospho-alpha-D-ribose 1-diphosphate</name>
        <dbReference type="ChEBI" id="CHEBI:58017"/>
    </ligand>
</feature>
<keyword evidence="7 12" id="KW-0822">Tryptophan biosynthesis</keyword>
<dbReference type="STRING" id="487316.BEN76_02330"/>
<accession>A0A1P8EFE3</accession>
<reference evidence="13 14" key="1">
    <citation type="submission" date="2016-08" db="EMBL/GenBank/DDBJ databases">
        <title>Complete genome sequence of Acinetobacter baylyi strain GFJ2.</title>
        <authorList>
            <person name="Tabata M."/>
            <person name="Kuboki S."/>
            <person name="Gibu N."/>
            <person name="Kinouchi Y."/>
            <person name="Vangnai A."/>
            <person name="Kasai D."/>
            <person name="Fukuda M."/>
        </authorList>
    </citation>
    <scope>NUCLEOTIDE SEQUENCE [LARGE SCALE GENOMIC DNA]</scope>
    <source>
        <strain evidence="13 14">GFJ2</strain>
    </source>
</reference>
<keyword evidence="8 12" id="KW-0460">Magnesium</keyword>
<comment type="pathway">
    <text evidence="1 12">Amino-acid biosynthesis; L-tryptophan biosynthesis; L-tryptophan from chorismate: step 2/5.</text>
</comment>
<dbReference type="SUPFAM" id="SSF47648">
    <property type="entry name" value="Nucleoside phosphorylase/phosphoribosyltransferase N-terminal domain"/>
    <property type="match status" value="1"/>
</dbReference>
<dbReference type="Pfam" id="PF02885">
    <property type="entry name" value="Glycos_trans_3N"/>
    <property type="match status" value="1"/>
</dbReference>
<feature type="binding site" evidence="12">
    <location>
        <begin position="92"/>
        <end position="95"/>
    </location>
    <ligand>
        <name>5-phospho-alpha-D-ribose 1-diphosphate</name>
        <dbReference type="ChEBI" id="CHEBI:58017"/>
    </ligand>
</feature>
<dbReference type="InterPro" id="IPR035902">
    <property type="entry name" value="Nuc_phospho_transferase"/>
</dbReference>
<dbReference type="GO" id="GO:0004048">
    <property type="term" value="F:anthranilate phosphoribosyltransferase activity"/>
    <property type="evidence" value="ECO:0007669"/>
    <property type="project" value="UniProtKB-UniRule"/>
</dbReference>
<comment type="subunit">
    <text evidence="2 12">Homodimer.</text>
</comment>
<evidence type="ECO:0000313" key="14">
    <source>
        <dbReference type="Proteomes" id="UP000185674"/>
    </source>
</evidence>
<dbReference type="NCBIfam" id="TIGR01245">
    <property type="entry name" value="trpD"/>
    <property type="match status" value="1"/>
</dbReference>
<evidence type="ECO:0000256" key="1">
    <source>
        <dbReference type="ARBA" id="ARBA00004907"/>
    </source>
</evidence>
<dbReference type="FunFam" id="1.20.970.10:FF:000006">
    <property type="entry name" value="Anthranilate phosphoribosyltransferase"/>
    <property type="match status" value="1"/>
</dbReference>
<evidence type="ECO:0000256" key="7">
    <source>
        <dbReference type="ARBA" id="ARBA00022822"/>
    </source>
</evidence>
<comment type="similarity">
    <text evidence="11">In the C-terminal section; belongs to the anthranilate phosphoribosyltransferase family.</text>
</comment>
<dbReference type="SUPFAM" id="SSF52418">
    <property type="entry name" value="Nucleoside phosphorylase/phosphoribosyltransferase catalytic domain"/>
    <property type="match status" value="1"/>
</dbReference>
<comment type="caution">
    <text evidence="12">Lacks conserved residue(s) required for the propagation of feature annotation.</text>
</comment>
<dbReference type="Gene3D" id="3.40.1030.10">
    <property type="entry name" value="Nucleoside phosphorylase/phosphoribosyltransferase catalytic domain"/>
    <property type="match status" value="1"/>
</dbReference>
<dbReference type="KEGG" id="asol:BEN76_02330"/>
<feature type="binding site" evidence="12">
    <location>
        <position position="82"/>
    </location>
    <ligand>
        <name>anthranilate</name>
        <dbReference type="ChEBI" id="CHEBI:16567"/>
        <label>1</label>
    </ligand>
</feature>
<comment type="function">
    <text evidence="12">Catalyzes the transfer of the phosphoribosyl group of 5-phosphorylribose-1-pyrophosphate (PRPP) to anthranilate to yield N-(5'-phosphoribosyl)-anthranilate (PRA).</text>
</comment>
<dbReference type="FunFam" id="3.40.1030.10:FF:000002">
    <property type="entry name" value="Anthranilate phosphoribosyltransferase"/>
    <property type="match status" value="1"/>
</dbReference>
<protein>
    <recommendedName>
        <fullName evidence="12">Anthranilate phosphoribosyltransferase</fullName>
        <ecNumber evidence="12">2.4.2.18</ecNumber>
    </recommendedName>
</protein>
<dbReference type="RefSeq" id="WP_004938992.1">
    <property type="nucleotide sequence ID" value="NZ_BBNM01000001.1"/>
</dbReference>
<dbReference type="GO" id="GO:0005829">
    <property type="term" value="C:cytosol"/>
    <property type="evidence" value="ECO:0007669"/>
    <property type="project" value="TreeGrafter"/>
</dbReference>
<feature type="binding site" evidence="12">
    <location>
        <begin position="110"/>
        <end position="118"/>
    </location>
    <ligand>
        <name>5-phospho-alpha-D-ribose 1-diphosphate</name>
        <dbReference type="ChEBI" id="CHEBI:58017"/>
    </ligand>
</feature>
<dbReference type="EC" id="2.4.2.18" evidence="12"/>
<gene>
    <name evidence="12" type="primary">trpD</name>
    <name evidence="13" type="ORF">BEN76_02330</name>
</gene>
<name>A0A1P8EFE3_9GAMM</name>
<evidence type="ECO:0000256" key="6">
    <source>
        <dbReference type="ARBA" id="ARBA00022723"/>
    </source>
</evidence>
<keyword evidence="5 12" id="KW-0808">Transferase</keyword>
<evidence type="ECO:0000256" key="11">
    <source>
        <dbReference type="ARBA" id="ARBA00061188"/>
    </source>
</evidence>
<dbReference type="EMBL" id="CP016896">
    <property type="protein sequence ID" value="APV34920.1"/>
    <property type="molecule type" value="Genomic_DNA"/>
</dbReference>
<dbReference type="PANTHER" id="PTHR43285:SF2">
    <property type="entry name" value="ANTHRANILATE PHOSPHORIBOSYLTRANSFERASE"/>
    <property type="match status" value="1"/>
</dbReference>
<feature type="binding site" evidence="12">
    <location>
        <position position="122"/>
    </location>
    <ligand>
        <name>5-phospho-alpha-D-ribose 1-diphosphate</name>
        <dbReference type="ChEBI" id="CHEBI:58017"/>
    </ligand>
</feature>
<keyword evidence="6 12" id="KW-0479">Metal-binding</keyword>
<feature type="binding site" evidence="12">
    <location>
        <position position="113"/>
    </location>
    <ligand>
        <name>anthranilate</name>
        <dbReference type="ChEBI" id="CHEBI:16567"/>
        <label>1</label>
    </ligand>
</feature>
<feature type="binding site" evidence="12">
    <location>
        <begin position="85"/>
        <end position="86"/>
    </location>
    <ligand>
        <name>5-phospho-alpha-D-ribose 1-diphosphate</name>
        <dbReference type="ChEBI" id="CHEBI:58017"/>
    </ligand>
</feature>
<sequence>MNIQQALNHITKNIHLTQPQMEDVMRSIMQGEATDAQIGALMMGLRMKGESIDEITAAARVMRELAIKIDVSDIPHLVDIVGTGGDGQNLFNVSTASSFVIAAAGATIAKHGNRGVSSKSGSSDLLEQAGINLDLDMQQTERCIREMGVGFLFAPNHHKAMKYAVAPRRELGIRSIFNLLGPLTNPAGVKRFVLGVFSDELCRPIAEVMRQLGAEHVMVVHSKDGLDEISLASATHVAELKNNEITEWVLNPEDVGIPSQTLSGLIVADSSESLKLIKDALGRNKSDLGEKAANMIALNAGAGIYVSGLSTSYKQGVALAHDIIYGGQALEKMSILSEFTKALKHYSNT</sequence>
<feature type="binding site" evidence="12">
    <location>
        <position position="228"/>
    </location>
    <ligand>
        <name>Mg(2+)</name>
        <dbReference type="ChEBI" id="CHEBI:18420"/>
        <label>1</label>
    </ligand>
</feature>
<dbReference type="InterPro" id="IPR036320">
    <property type="entry name" value="Glycosyl_Trfase_fam3_N_dom_sf"/>
</dbReference>
<dbReference type="Gene3D" id="1.20.970.10">
    <property type="entry name" value="Transferase, Pyrimidine Nucleoside Phosphorylase, Chain C"/>
    <property type="match status" value="1"/>
</dbReference>
<evidence type="ECO:0000256" key="8">
    <source>
        <dbReference type="ARBA" id="ARBA00022842"/>
    </source>
</evidence>
<evidence type="ECO:0000313" key="13">
    <source>
        <dbReference type="EMBL" id="APV34920.1"/>
    </source>
</evidence>
<dbReference type="UniPathway" id="UPA00035">
    <property type="reaction ID" value="UER00041"/>
</dbReference>
<evidence type="ECO:0000256" key="4">
    <source>
        <dbReference type="ARBA" id="ARBA00022676"/>
    </source>
</evidence>
<feature type="binding site" evidence="12">
    <location>
        <position position="227"/>
    </location>
    <ligand>
        <name>Mg(2+)</name>
        <dbReference type="ChEBI" id="CHEBI:18420"/>
        <label>2</label>
    </ligand>
</feature>
<comment type="similarity">
    <text evidence="12">Belongs to the anthranilate phosphoribosyltransferase family.</text>
</comment>
<comment type="catalytic activity">
    <reaction evidence="10 12">
        <text>N-(5-phospho-beta-D-ribosyl)anthranilate + diphosphate = 5-phospho-alpha-D-ribose 1-diphosphate + anthranilate</text>
        <dbReference type="Rhea" id="RHEA:11768"/>
        <dbReference type="ChEBI" id="CHEBI:16567"/>
        <dbReference type="ChEBI" id="CHEBI:18277"/>
        <dbReference type="ChEBI" id="CHEBI:33019"/>
        <dbReference type="ChEBI" id="CHEBI:58017"/>
        <dbReference type="EC" id="2.4.2.18"/>
    </reaction>
</comment>
<dbReference type="AlphaFoldDB" id="A0A1P8EFE3"/>
<dbReference type="InterPro" id="IPR000312">
    <property type="entry name" value="Glycosyl_Trfase_fam3"/>
</dbReference>
<evidence type="ECO:0000256" key="2">
    <source>
        <dbReference type="ARBA" id="ARBA00011738"/>
    </source>
</evidence>
<dbReference type="HAMAP" id="MF_00211">
    <property type="entry name" value="TrpD"/>
    <property type="match status" value="1"/>
</dbReference>
<dbReference type="InterPro" id="IPR017459">
    <property type="entry name" value="Glycosyl_Trfase_fam3_N_dom"/>
</dbReference>
<keyword evidence="4 12" id="KW-0328">Glycosyltransferase</keyword>
<dbReference type="eggNOG" id="COG0547">
    <property type="taxonomic scope" value="Bacteria"/>
</dbReference>
<evidence type="ECO:0000256" key="9">
    <source>
        <dbReference type="ARBA" id="ARBA00023141"/>
    </source>
</evidence>
<keyword evidence="9 12" id="KW-0057">Aromatic amino acid biosynthesis</keyword>
<dbReference type="GO" id="GO:0000162">
    <property type="term" value="P:L-tryptophan biosynthetic process"/>
    <property type="evidence" value="ECO:0007669"/>
    <property type="project" value="UniProtKB-UniRule"/>
</dbReference>
<dbReference type="Proteomes" id="UP000185674">
    <property type="component" value="Chromosome"/>
</dbReference>
<proteinExistence type="inferred from homology"/>
<evidence type="ECO:0000256" key="5">
    <source>
        <dbReference type="ARBA" id="ARBA00022679"/>
    </source>
</evidence>
<dbReference type="InterPro" id="IPR005940">
    <property type="entry name" value="Anthranilate_Pribosyl_Tfrase"/>
</dbReference>
<organism evidence="13 14">
    <name type="scientific">Acinetobacter soli</name>
    <dbReference type="NCBI Taxonomy" id="487316"/>
    <lineage>
        <taxon>Bacteria</taxon>
        <taxon>Pseudomonadati</taxon>
        <taxon>Pseudomonadota</taxon>
        <taxon>Gammaproteobacteria</taxon>
        <taxon>Moraxellales</taxon>
        <taxon>Moraxellaceae</taxon>
        <taxon>Acinetobacter</taxon>
    </lineage>
</organism>
<comment type="cofactor">
    <cofactor evidence="12">
        <name>Mg(2+)</name>
        <dbReference type="ChEBI" id="CHEBI:18420"/>
    </cofactor>
    <text evidence="12">Binds 2 magnesium ions per monomer.</text>
</comment>
<dbReference type="Pfam" id="PF00591">
    <property type="entry name" value="Glycos_transf_3"/>
    <property type="match status" value="1"/>
</dbReference>
<dbReference type="PANTHER" id="PTHR43285">
    <property type="entry name" value="ANTHRANILATE PHOSPHORIBOSYLTRANSFERASE"/>
    <property type="match status" value="1"/>
</dbReference>
<evidence type="ECO:0000256" key="10">
    <source>
        <dbReference type="ARBA" id="ARBA00052328"/>
    </source>
</evidence>